<proteinExistence type="predicted"/>
<keyword evidence="3" id="KW-1185">Reference proteome</keyword>
<reference evidence="2" key="2">
    <citation type="submission" date="2021-09" db="EMBL/GenBank/DDBJ databases">
        <authorList>
            <person name="Jia N."/>
            <person name="Wang J."/>
            <person name="Shi W."/>
            <person name="Du L."/>
            <person name="Sun Y."/>
            <person name="Zhan W."/>
            <person name="Jiang J."/>
            <person name="Wang Q."/>
            <person name="Zhang B."/>
            <person name="Ji P."/>
            <person name="Sakyi L.B."/>
            <person name="Cui X."/>
            <person name="Yuan T."/>
            <person name="Jiang B."/>
            <person name="Yang W."/>
            <person name="Lam T.T.-Y."/>
            <person name="Chang Q."/>
            <person name="Ding S."/>
            <person name="Wang X."/>
            <person name="Zhu J."/>
            <person name="Ruan X."/>
            <person name="Zhao L."/>
            <person name="Wei J."/>
            <person name="Que T."/>
            <person name="Du C."/>
            <person name="Cheng J."/>
            <person name="Dai P."/>
            <person name="Han X."/>
            <person name="Huang E."/>
            <person name="Gao Y."/>
            <person name="Liu J."/>
            <person name="Shao H."/>
            <person name="Ye R."/>
            <person name="Li L."/>
            <person name="Wei W."/>
            <person name="Wang X."/>
            <person name="Wang C."/>
            <person name="Huo Q."/>
            <person name="Li W."/>
            <person name="Guo W."/>
            <person name="Chen H."/>
            <person name="Chen S."/>
            <person name="Zhou L."/>
            <person name="Zhou L."/>
            <person name="Ni X."/>
            <person name="Tian J."/>
            <person name="Zhou Y."/>
            <person name="Sheng Y."/>
            <person name="Liu T."/>
            <person name="Pan Y."/>
            <person name="Xia L."/>
            <person name="Li J."/>
            <person name="Zhao F."/>
            <person name="Cao W."/>
        </authorList>
    </citation>
    <scope>NUCLEOTIDE SEQUENCE</scope>
    <source>
        <strain evidence="2">Rmic-2018</strain>
        <tissue evidence="2">Larvae</tissue>
    </source>
</reference>
<feature type="compositionally biased region" description="Low complexity" evidence="1">
    <location>
        <begin position="50"/>
        <end position="73"/>
    </location>
</feature>
<name>A0A9J6EJF7_RHIMP</name>
<gene>
    <name evidence="2" type="ORF">HPB51_025168</name>
</gene>
<comment type="caution">
    <text evidence="2">The sequence shown here is derived from an EMBL/GenBank/DDBJ whole genome shotgun (WGS) entry which is preliminary data.</text>
</comment>
<evidence type="ECO:0000313" key="2">
    <source>
        <dbReference type="EMBL" id="KAH8034506.1"/>
    </source>
</evidence>
<dbReference type="Proteomes" id="UP000821866">
    <property type="component" value="Chromosome 2"/>
</dbReference>
<protein>
    <submittedName>
        <fullName evidence="2">Uncharacterized protein</fullName>
    </submittedName>
</protein>
<evidence type="ECO:0000256" key="1">
    <source>
        <dbReference type="SAM" id="MobiDB-lite"/>
    </source>
</evidence>
<reference evidence="2" key="1">
    <citation type="journal article" date="2020" name="Cell">
        <title>Large-Scale Comparative Analyses of Tick Genomes Elucidate Their Genetic Diversity and Vector Capacities.</title>
        <authorList>
            <consortium name="Tick Genome and Microbiome Consortium (TIGMIC)"/>
            <person name="Jia N."/>
            <person name="Wang J."/>
            <person name="Shi W."/>
            <person name="Du L."/>
            <person name="Sun Y."/>
            <person name="Zhan W."/>
            <person name="Jiang J.F."/>
            <person name="Wang Q."/>
            <person name="Zhang B."/>
            <person name="Ji P."/>
            <person name="Bell-Sakyi L."/>
            <person name="Cui X.M."/>
            <person name="Yuan T.T."/>
            <person name="Jiang B.G."/>
            <person name="Yang W.F."/>
            <person name="Lam T.T."/>
            <person name="Chang Q.C."/>
            <person name="Ding S.J."/>
            <person name="Wang X.J."/>
            <person name="Zhu J.G."/>
            <person name="Ruan X.D."/>
            <person name="Zhao L."/>
            <person name="Wei J.T."/>
            <person name="Ye R.Z."/>
            <person name="Que T.C."/>
            <person name="Du C.H."/>
            <person name="Zhou Y.H."/>
            <person name="Cheng J.X."/>
            <person name="Dai P.F."/>
            <person name="Guo W.B."/>
            <person name="Han X.H."/>
            <person name="Huang E.J."/>
            <person name="Li L.F."/>
            <person name="Wei W."/>
            <person name="Gao Y.C."/>
            <person name="Liu J.Z."/>
            <person name="Shao H.Z."/>
            <person name="Wang X."/>
            <person name="Wang C.C."/>
            <person name="Yang T.C."/>
            <person name="Huo Q.B."/>
            <person name="Li W."/>
            <person name="Chen H.Y."/>
            <person name="Chen S.E."/>
            <person name="Zhou L.G."/>
            <person name="Ni X.B."/>
            <person name="Tian J.H."/>
            <person name="Sheng Y."/>
            <person name="Liu T."/>
            <person name="Pan Y.S."/>
            <person name="Xia L.Y."/>
            <person name="Li J."/>
            <person name="Zhao F."/>
            <person name="Cao W.C."/>
        </authorList>
    </citation>
    <scope>NUCLEOTIDE SEQUENCE</scope>
    <source>
        <strain evidence="2">Rmic-2018</strain>
    </source>
</reference>
<sequence length="219" mass="22977">MSGEEKSTRPFSPDSEALPLKKAKPGSSSDEASPPQLPFSPALSPAPGASGSHTPTRPRSSSPKSPQSRSMSPLERVAALFKRSPPPAKPPSEGGSPKDIQEATELWVRQGKISPPVTGMEAEHLAASSSTARPQHKVTFASEGSTGFDPLVDTFAHRGVKYEKFSDELLKEEGINLVPPMASVEDLSPESETSQAASTALDLPSGFSSSKPSDPADSM</sequence>
<accession>A0A9J6EJF7</accession>
<dbReference type="AlphaFoldDB" id="A0A9J6EJF7"/>
<feature type="region of interest" description="Disordered" evidence="1">
    <location>
        <begin position="1"/>
        <end position="103"/>
    </location>
</feature>
<evidence type="ECO:0000313" key="3">
    <source>
        <dbReference type="Proteomes" id="UP000821866"/>
    </source>
</evidence>
<feature type="region of interest" description="Disordered" evidence="1">
    <location>
        <begin position="182"/>
        <end position="219"/>
    </location>
</feature>
<organism evidence="2 3">
    <name type="scientific">Rhipicephalus microplus</name>
    <name type="common">Cattle tick</name>
    <name type="synonym">Boophilus microplus</name>
    <dbReference type="NCBI Taxonomy" id="6941"/>
    <lineage>
        <taxon>Eukaryota</taxon>
        <taxon>Metazoa</taxon>
        <taxon>Ecdysozoa</taxon>
        <taxon>Arthropoda</taxon>
        <taxon>Chelicerata</taxon>
        <taxon>Arachnida</taxon>
        <taxon>Acari</taxon>
        <taxon>Parasitiformes</taxon>
        <taxon>Ixodida</taxon>
        <taxon>Ixodoidea</taxon>
        <taxon>Ixodidae</taxon>
        <taxon>Rhipicephalinae</taxon>
        <taxon>Rhipicephalus</taxon>
        <taxon>Boophilus</taxon>
    </lineage>
</organism>
<dbReference type="EMBL" id="JABSTU010000004">
    <property type="protein sequence ID" value="KAH8034506.1"/>
    <property type="molecule type" value="Genomic_DNA"/>
</dbReference>